<evidence type="ECO:0000313" key="2">
    <source>
        <dbReference type="Proteomes" id="UP000606499"/>
    </source>
</evidence>
<comment type="caution">
    <text evidence="1">The sequence shown here is derived from an EMBL/GenBank/DDBJ whole genome shotgun (WGS) entry which is preliminary data.</text>
</comment>
<dbReference type="RefSeq" id="WP_153802381.1">
    <property type="nucleotide sequence ID" value="NZ_JACOPL010000003.1"/>
</dbReference>
<evidence type="ECO:0000313" key="1">
    <source>
        <dbReference type="EMBL" id="MBC5724550.1"/>
    </source>
</evidence>
<gene>
    <name evidence="1" type="ORF">H8S45_03585</name>
</gene>
<sequence>MDMGLFLELFHAARYAYIRIRQRNGRALCSKGNTRWRERVASGRAIWSGQGA</sequence>
<organism evidence="1 2">
    <name type="scientific">Agathobaculum faecis</name>
    <dbReference type="NCBI Taxonomy" id="2763013"/>
    <lineage>
        <taxon>Bacteria</taxon>
        <taxon>Bacillati</taxon>
        <taxon>Bacillota</taxon>
        <taxon>Clostridia</taxon>
        <taxon>Eubacteriales</taxon>
        <taxon>Butyricicoccaceae</taxon>
        <taxon>Agathobaculum</taxon>
    </lineage>
</organism>
<proteinExistence type="predicted"/>
<accession>A0A923LSM4</accession>
<keyword evidence="2" id="KW-1185">Reference proteome</keyword>
<dbReference type="AlphaFoldDB" id="A0A923LSM4"/>
<dbReference type="EMBL" id="JACOPL010000003">
    <property type="protein sequence ID" value="MBC5724550.1"/>
    <property type="molecule type" value="Genomic_DNA"/>
</dbReference>
<name>A0A923LSM4_9FIRM</name>
<reference evidence="1" key="1">
    <citation type="submission" date="2020-08" db="EMBL/GenBank/DDBJ databases">
        <title>Genome public.</title>
        <authorList>
            <person name="Liu C."/>
            <person name="Sun Q."/>
        </authorList>
    </citation>
    <scope>NUCLEOTIDE SEQUENCE</scope>
    <source>
        <strain evidence="1">NSJ-28</strain>
    </source>
</reference>
<protein>
    <submittedName>
        <fullName evidence="1">Uncharacterized protein</fullName>
    </submittedName>
</protein>
<dbReference type="Proteomes" id="UP000606499">
    <property type="component" value="Unassembled WGS sequence"/>
</dbReference>